<dbReference type="Gene3D" id="1.20.1660.10">
    <property type="entry name" value="Hypothetical protein (EF3068)"/>
    <property type="match status" value="1"/>
</dbReference>
<dbReference type="Gene3D" id="1.25.40.290">
    <property type="entry name" value="ARM repeat domains"/>
    <property type="match status" value="1"/>
</dbReference>
<dbReference type="PANTHER" id="PTHR34070:SF1">
    <property type="entry name" value="DNA ALKYLATION REPAIR PROTEIN"/>
    <property type="match status" value="1"/>
</dbReference>
<gene>
    <name evidence="1" type="ORF">HQ393_15135</name>
</gene>
<keyword evidence="2" id="KW-1185">Reference proteome</keyword>
<dbReference type="SUPFAM" id="SSF48371">
    <property type="entry name" value="ARM repeat"/>
    <property type="match status" value="1"/>
</dbReference>
<evidence type="ECO:0000313" key="2">
    <source>
        <dbReference type="Proteomes" id="UP000509597"/>
    </source>
</evidence>
<evidence type="ECO:0000313" key="1">
    <source>
        <dbReference type="EMBL" id="QLG89469.1"/>
    </source>
</evidence>
<protein>
    <submittedName>
        <fullName evidence="1">DNA alkylation repair protein</fullName>
    </submittedName>
</protein>
<reference evidence="1 2" key="1">
    <citation type="submission" date="2020-07" db="EMBL/GenBank/DDBJ databases">
        <title>Complete genome sequence of Chitinibacter sp. 2T18.</title>
        <authorList>
            <person name="Bae J.-W."/>
            <person name="Choi J.-W."/>
        </authorList>
    </citation>
    <scope>NUCLEOTIDE SEQUENCE [LARGE SCALE GENOMIC DNA]</scope>
    <source>
        <strain evidence="1 2">2T18</strain>
    </source>
</reference>
<name>A0A7H9BLY6_9NEIS</name>
<dbReference type="AlphaFoldDB" id="A0A7H9BLY6"/>
<dbReference type="InterPro" id="IPR014825">
    <property type="entry name" value="DNA_alkylation"/>
</dbReference>
<organism evidence="1 2">
    <name type="scientific">Chitinibacter bivalviorum</name>
    <dbReference type="NCBI Taxonomy" id="2739434"/>
    <lineage>
        <taxon>Bacteria</taxon>
        <taxon>Pseudomonadati</taxon>
        <taxon>Pseudomonadota</taxon>
        <taxon>Betaproteobacteria</taxon>
        <taxon>Neisseriales</taxon>
        <taxon>Chitinibacteraceae</taxon>
        <taxon>Chitinibacter</taxon>
    </lineage>
</organism>
<dbReference type="KEGG" id="chiz:HQ393_15135"/>
<sequence>MQDQFCLSRFVARWLGTYQNTLASAADPIRAIGMAAYMKNQFIFMGIPTPTRRKLLASFEFKIKQDSSADEILALAHALYQLAEREYHYSALDLLVRCQSKLSAEHLPALEALITTHSWWNTVDLLASKVVGQLVQTDRTLVTRMDELVSHPNLWLRRTAILYQLGWKTDTDQARLFHACLANAAETDFFIRKAIGWALRQYARVEPAAVADFVTQHRAQLSALSQREALKHLAN</sequence>
<dbReference type="CDD" id="cd07064">
    <property type="entry name" value="AlkD_like_1"/>
    <property type="match status" value="1"/>
</dbReference>
<proteinExistence type="predicted"/>
<dbReference type="RefSeq" id="WP_179356120.1">
    <property type="nucleotide sequence ID" value="NZ_CP058627.1"/>
</dbReference>
<dbReference type="Proteomes" id="UP000509597">
    <property type="component" value="Chromosome"/>
</dbReference>
<dbReference type="Pfam" id="PF08713">
    <property type="entry name" value="DNA_alkylation"/>
    <property type="match status" value="1"/>
</dbReference>
<accession>A0A7H9BLY6</accession>
<dbReference type="EMBL" id="CP058627">
    <property type="protein sequence ID" value="QLG89469.1"/>
    <property type="molecule type" value="Genomic_DNA"/>
</dbReference>
<dbReference type="InterPro" id="IPR016024">
    <property type="entry name" value="ARM-type_fold"/>
</dbReference>
<dbReference type="PANTHER" id="PTHR34070">
    <property type="entry name" value="ARMADILLO-TYPE FOLD"/>
    <property type="match status" value="1"/>
</dbReference>